<name>A0A9P0QRE2_9ASCO</name>
<dbReference type="EMBL" id="CAKXYY010000014">
    <property type="protein sequence ID" value="CAH2354130.1"/>
    <property type="molecule type" value="Genomic_DNA"/>
</dbReference>
<dbReference type="InterPro" id="IPR013929">
    <property type="entry name" value="RPAP1_C"/>
</dbReference>
<dbReference type="Proteomes" id="UP000837801">
    <property type="component" value="Unassembled WGS sequence"/>
</dbReference>
<dbReference type="InterPro" id="IPR039913">
    <property type="entry name" value="RPAP1/Rba50"/>
</dbReference>
<dbReference type="GO" id="GO:0006366">
    <property type="term" value="P:transcription by RNA polymerase II"/>
    <property type="evidence" value="ECO:0007669"/>
    <property type="project" value="InterPro"/>
</dbReference>
<evidence type="ECO:0000313" key="6">
    <source>
        <dbReference type="Proteomes" id="UP000837801"/>
    </source>
</evidence>
<feature type="compositionally biased region" description="Acidic residues" evidence="2">
    <location>
        <begin position="157"/>
        <end position="166"/>
    </location>
</feature>
<dbReference type="OrthoDB" id="348201at2759"/>
<feature type="domain" description="RPAP1 C-terminal" evidence="3">
    <location>
        <begin position="300"/>
        <end position="372"/>
    </location>
</feature>
<feature type="compositionally biased region" description="Basic and acidic residues" evidence="2">
    <location>
        <begin position="241"/>
        <end position="253"/>
    </location>
</feature>
<evidence type="ECO:0000259" key="4">
    <source>
        <dbReference type="Pfam" id="PF08621"/>
    </source>
</evidence>
<proteinExistence type="inferred from homology"/>
<feature type="region of interest" description="Disordered" evidence="2">
    <location>
        <begin position="232"/>
        <end position="256"/>
    </location>
</feature>
<feature type="compositionally biased region" description="Basic and acidic residues" evidence="2">
    <location>
        <begin position="46"/>
        <end position="68"/>
    </location>
</feature>
<organism evidence="5 6">
    <name type="scientific">[Candida] railenensis</name>
    <dbReference type="NCBI Taxonomy" id="45579"/>
    <lineage>
        <taxon>Eukaryota</taxon>
        <taxon>Fungi</taxon>
        <taxon>Dikarya</taxon>
        <taxon>Ascomycota</taxon>
        <taxon>Saccharomycotina</taxon>
        <taxon>Pichiomycetes</taxon>
        <taxon>Debaryomycetaceae</taxon>
        <taxon>Kurtzmaniella</taxon>
    </lineage>
</organism>
<comment type="caution">
    <text evidence="5">The sequence shown here is derived from an EMBL/GenBank/DDBJ whole genome shotgun (WGS) entry which is preliminary data.</text>
</comment>
<dbReference type="PANTHER" id="PTHR21483:SF18">
    <property type="entry name" value="RNA POLYMERASE II-ASSOCIATED PROTEIN 1"/>
    <property type="match status" value="1"/>
</dbReference>
<sequence length="465" mass="53127">MDFIGDIVEHEVEAPTLPVQREISGFPKRNKEKKESRWKQRQQAVKKVEPSKKPLSEAEKIHNENMEKISRMTEGEIENEREELLQSLNPNLVKSLLARVEKRSNKIESHDHVHAEGCEHDGWIGGDREGNLSLPALDDHDVDVALGVKALDIGKEDNDDEEEERVQDDSGNSNNPNAKAVRFNDIATVKYEDLDEDVELNPNEWEDIDDINDLVPSTPGLDEIAESGYQLVEDDDEEEPKESVHFPKPKSEDLDLDDPEFFEKLHEKYYPDLPKETSKLSWMTTPMPATKTTTYESISDMRFDFKGDLVELEDEEGNQSNETPTYAGLHHHSENPHLAGYTLPELAHLARSVVPSQRCVAIQTLGRILHKLGMHKFSIFPSMSESSEPNSPEFDESVKEVADQFEKMIWDLVEKLRIIESLTEAADEVKTRNLSVRNYAIEALWLWKQGNPEAQAQPDRKDMEI</sequence>
<evidence type="ECO:0000256" key="2">
    <source>
        <dbReference type="SAM" id="MobiDB-lite"/>
    </source>
</evidence>
<feature type="region of interest" description="Disordered" evidence="2">
    <location>
        <begin position="19"/>
        <end position="68"/>
    </location>
</feature>
<keyword evidence="6" id="KW-1185">Reference proteome</keyword>
<accession>A0A9P0QRE2</accession>
<dbReference type="Pfam" id="PF08621">
    <property type="entry name" value="RPAP1_N"/>
    <property type="match status" value="1"/>
</dbReference>
<reference evidence="5" key="1">
    <citation type="submission" date="2022-03" db="EMBL/GenBank/DDBJ databases">
        <authorList>
            <person name="Legras J.-L."/>
            <person name="Devillers H."/>
            <person name="Grondin C."/>
        </authorList>
    </citation>
    <scope>NUCLEOTIDE SEQUENCE</scope>
    <source>
        <strain evidence="5">CLIB 1423</strain>
    </source>
</reference>
<gene>
    <name evidence="5" type="ORF">CLIB1423_14S02784</name>
</gene>
<evidence type="ECO:0000313" key="5">
    <source>
        <dbReference type="EMBL" id="CAH2354130.1"/>
    </source>
</evidence>
<evidence type="ECO:0000256" key="1">
    <source>
        <dbReference type="ARBA" id="ARBA00009953"/>
    </source>
</evidence>
<dbReference type="PANTHER" id="PTHR21483">
    <property type="entry name" value="RNA POLYMERASE II-ASSOCIATED PROTEIN 1"/>
    <property type="match status" value="1"/>
</dbReference>
<evidence type="ECO:0000259" key="3">
    <source>
        <dbReference type="Pfam" id="PF08620"/>
    </source>
</evidence>
<dbReference type="Pfam" id="PF08620">
    <property type="entry name" value="RPAP1_C"/>
    <property type="match status" value="1"/>
</dbReference>
<dbReference type="InterPro" id="IPR013930">
    <property type="entry name" value="RPAP1_N"/>
</dbReference>
<protein>
    <submittedName>
        <fullName evidence="5">RNA polymerase II-associated protein Rba50p</fullName>
    </submittedName>
</protein>
<feature type="region of interest" description="Disordered" evidence="2">
    <location>
        <begin position="151"/>
        <end position="181"/>
    </location>
</feature>
<feature type="domain" description="RPAP1 N-terminal" evidence="4">
    <location>
        <begin position="59"/>
        <end position="103"/>
    </location>
</feature>
<comment type="similarity">
    <text evidence="1">Belongs to the RPAP1 family.</text>
</comment>
<dbReference type="AlphaFoldDB" id="A0A9P0QRE2"/>